<evidence type="ECO:0000256" key="4">
    <source>
        <dbReference type="ARBA" id="ARBA00022723"/>
    </source>
</evidence>
<comment type="caution">
    <text evidence="7">The sequence shown here is derived from an EMBL/GenBank/DDBJ whole genome shotgun (WGS) entry which is preliminary data.</text>
</comment>
<dbReference type="SUPFAM" id="SSF64167">
    <property type="entry name" value="SurE-like"/>
    <property type="match status" value="1"/>
</dbReference>
<evidence type="ECO:0000313" key="7">
    <source>
        <dbReference type="EMBL" id="GIH06201.1"/>
    </source>
</evidence>
<dbReference type="EMBL" id="BONY01000025">
    <property type="protein sequence ID" value="GIH06201.1"/>
    <property type="molecule type" value="Genomic_DNA"/>
</dbReference>
<dbReference type="InterPro" id="IPR002828">
    <property type="entry name" value="SurE-like_Pase/nucleotidase"/>
</dbReference>
<accession>A0A8J3QAQ9</accession>
<dbReference type="Pfam" id="PF01975">
    <property type="entry name" value="SurE"/>
    <property type="match status" value="1"/>
</dbReference>
<dbReference type="InterPro" id="IPR036523">
    <property type="entry name" value="SurE-like_sf"/>
</dbReference>
<name>A0A8J3QAQ9_9ACTN</name>
<dbReference type="PANTHER" id="PTHR30457:SF0">
    <property type="entry name" value="PHOSPHATASE, PUTATIVE (AFU_ORTHOLOGUE AFUA_4G01070)-RELATED"/>
    <property type="match status" value="1"/>
</dbReference>
<keyword evidence="4" id="KW-0479">Metal-binding</keyword>
<evidence type="ECO:0000256" key="2">
    <source>
        <dbReference type="ARBA" id="ARBA00011062"/>
    </source>
</evidence>
<evidence type="ECO:0000256" key="3">
    <source>
        <dbReference type="ARBA" id="ARBA00012643"/>
    </source>
</evidence>
<dbReference type="GO" id="GO:0046872">
    <property type="term" value="F:metal ion binding"/>
    <property type="evidence" value="ECO:0007669"/>
    <property type="project" value="UniProtKB-KW"/>
</dbReference>
<protein>
    <recommendedName>
        <fullName evidence="3">5'-nucleotidase</fullName>
        <ecNumber evidence="3">3.1.3.5</ecNumber>
    </recommendedName>
</protein>
<comment type="catalytic activity">
    <reaction evidence="1">
        <text>a ribonucleoside 5'-phosphate + H2O = a ribonucleoside + phosphate</text>
        <dbReference type="Rhea" id="RHEA:12484"/>
        <dbReference type="ChEBI" id="CHEBI:15377"/>
        <dbReference type="ChEBI" id="CHEBI:18254"/>
        <dbReference type="ChEBI" id="CHEBI:43474"/>
        <dbReference type="ChEBI" id="CHEBI:58043"/>
        <dbReference type="EC" id="3.1.3.5"/>
    </reaction>
</comment>
<reference evidence="7" key="1">
    <citation type="submission" date="2021-01" db="EMBL/GenBank/DDBJ databases">
        <title>Whole genome shotgun sequence of Rhizocola hellebori NBRC 109834.</title>
        <authorList>
            <person name="Komaki H."/>
            <person name="Tamura T."/>
        </authorList>
    </citation>
    <scope>NUCLEOTIDE SEQUENCE</scope>
    <source>
        <strain evidence="7">NBRC 109834</strain>
    </source>
</reference>
<keyword evidence="5" id="KW-0378">Hydrolase</keyword>
<keyword evidence="8" id="KW-1185">Reference proteome</keyword>
<dbReference type="EC" id="3.1.3.5" evidence="3"/>
<dbReference type="GO" id="GO:0008253">
    <property type="term" value="F:5'-nucleotidase activity"/>
    <property type="evidence" value="ECO:0007669"/>
    <property type="project" value="UniProtKB-EC"/>
</dbReference>
<evidence type="ECO:0000259" key="6">
    <source>
        <dbReference type="Pfam" id="PF01975"/>
    </source>
</evidence>
<organism evidence="7 8">
    <name type="scientific">Rhizocola hellebori</name>
    <dbReference type="NCBI Taxonomy" id="1392758"/>
    <lineage>
        <taxon>Bacteria</taxon>
        <taxon>Bacillati</taxon>
        <taxon>Actinomycetota</taxon>
        <taxon>Actinomycetes</taxon>
        <taxon>Micromonosporales</taxon>
        <taxon>Micromonosporaceae</taxon>
        <taxon>Rhizocola</taxon>
    </lineage>
</organism>
<gene>
    <name evidence="7" type="primary">surE</name>
    <name evidence="7" type="ORF">Rhe02_42680</name>
</gene>
<dbReference type="Gene3D" id="3.40.1210.10">
    <property type="entry name" value="Survival protein SurE-like phosphatase/nucleotidase"/>
    <property type="match status" value="1"/>
</dbReference>
<dbReference type="InterPro" id="IPR030048">
    <property type="entry name" value="SurE"/>
</dbReference>
<dbReference type="AlphaFoldDB" id="A0A8J3QAQ9"/>
<feature type="domain" description="Survival protein SurE-like phosphatase/nucleotidase" evidence="6">
    <location>
        <begin position="5"/>
        <end position="192"/>
    </location>
</feature>
<dbReference type="RefSeq" id="WP_203910023.1">
    <property type="nucleotide sequence ID" value="NZ_BONY01000025.1"/>
</dbReference>
<dbReference type="PANTHER" id="PTHR30457">
    <property type="entry name" value="5'-NUCLEOTIDASE SURE"/>
    <property type="match status" value="1"/>
</dbReference>
<proteinExistence type="inferred from homology"/>
<evidence type="ECO:0000256" key="5">
    <source>
        <dbReference type="ARBA" id="ARBA00022801"/>
    </source>
</evidence>
<evidence type="ECO:0000256" key="1">
    <source>
        <dbReference type="ARBA" id="ARBA00000815"/>
    </source>
</evidence>
<sequence length="248" mass="25718">MRGRVLITNDDGIDSPGLQALAKMAHRQGFEVVVAAPMVESSGSSAGIVATQSDGRVVVEKRSLPELAEVESYAVAATPAYIVLIASRGAFGEPFQLVLSGVNHGANFGYAIIHSGTVGAALTAVTYGCPAMAVSLDVGLNVRGDLHWTTAAHIASTMLDEALGAPPRVAINVNVPNVEREKVLGVKRARLAAFGAVQTNLEVGDGYVRTTIVDHSDEFEPGTDAALLADGYASVTPLQAVTEALEVL</sequence>
<comment type="similarity">
    <text evidence="2">Belongs to the SurE nucleotidase family.</text>
</comment>
<evidence type="ECO:0000313" key="8">
    <source>
        <dbReference type="Proteomes" id="UP000612899"/>
    </source>
</evidence>
<dbReference type="Proteomes" id="UP000612899">
    <property type="component" value="Unassembled WGS sequence"/>
</dbReference>